<dbReference type="Pfam" id="PF00178">
    <property type="entry name" value="Ets"/>
    <property type="match status" value="1"/>
</dbReference>
<name>A0A8C5QZ48_9ANUR</name>
<dbReference type="Ensembl" id="ENSLLET00000045610.1">
    <property type="protein sequence ID" value="ENSLLEP00000043858.1"/>
    <property type="gene ID" value="ENSLLEG00000027870.1"/>
</dbReference>
<dbReference type="InterPro" id="IPR036388">
    <property type="entry name" value="WH-like_DNA-bd_sf"/>
</dbReference>
<dbReference type="GO" id="GO:0005634">
    <property type="term" value="C:nucleus"/>
    <property type="evidence" value="ECO:0007669"/>
    <property type="project" value="UniProtKB-SubCell"/>
</dbReference>
<dbReference type="GO" id="GO:0043565">
    <property type="term" value="F:sequence-specific DNA binding"/>
    <property type="evidence" value="ECO:0007669"/>
    <property type="project" value="InterPro"/>
</dbReference>
<protein>
    <recommendedName>
        <fullName evidence="4">ETS domain-containing protein</fullName>
    </recommendedName>
</protein>
<keyword evidence="6" id="KW-1185">Reference proteome</keyword>
<evidence type="ECO:0000256" key="1">
    <source>
        <dbReference type="ARBA" id="ARBA00005562"/>
    </source>
</evidence>
<dbReference type="Gene3D" id="1.10.10.10">
    <property type="entry name" value="Winged helix-like DNA-binding domain superfamily/Winged helix DNA-binding domain"/>
    <property type="match status" value="1"/>
</dbReference>
<organism evidence="5 6">
    <name type="scientific">Leptobrachium leishanense</name>
    <name type="common">Leishan spiny toad</name>
    <dbReference type="NCBI Taxonomy" id="445787"/>
    <lineage>
        <taxon>Eukaryota</taxon>
        <taxon>Metazoa</taxon>
        <taxon>Chordata</taxon>
        <taxon>Craniata</taxon>
        <taxon>Vertebrata</taxon>
        <taxon>Euteleostomi</taxon>
        <taxon>Amphibia</taxon>
        <taxon>Batrachia</taxon>
        <taxon>Anura</taxon>
        <taxon>Pelobatoidea</taxon>
        <taxon>Megophryidae</taxon>
        <taxon>Leptobrachium</taxon>
    </lineage>
</organism>
<keyword evidence="2 3" id="KW-0238">DNA-binding</keyword>
<feature type="domain" description="ETS" evidence="4">
    <location>
        <begin position="118"/>
        <end position="199"/>
    </location>
</feature>
<evidence type="ECO:0000259" key="4">
    <source>
        <dbReference type="PROSITE" id="PS50061"/>
    </source>
</evidence>
<dbReference type="PRINTS" id="PR00454">
    <property type="entry name" value="ETSDOMAIN"/>
</dbReference>
<dbReference type="GO" id="GO:0000981">
    <property type="term" value="F:DNA-binding transcription factor activity, RNA polymerase II-specific"/>
    <property type="evidence" value="ECO:0007669"/>
    <property type="project" value="TreeGrafter"/>
</dbReference>
<evidence type="ECO:0000256" key="2">
    <source>
        <dbReference type="ARBA" id="ARBA00023125"/>
    </source>
</evidence>
<proteinExistence type="inferred from homology"/>
<dbReference type="OrthoDB" id="5961210at2759"/>
<dbReference type="InterPro" id="IPR046328">
    <property type="entry name" value="ETS_fam"/>
</dbReference>
<dbReference type="PANTHER" id="PTHR11849:SF316">
    <property type="entry name" value="ETS-RELATED TRANSCRIPTION FACTOR ELF-5-LIKE"/>
    <property type="match status" value="1"/>
</dbReference>
<sequence length="219" mass="25144">MYQQQALPLSMTSGLPGDTGAYTGQAILTEFPSIPLSWSSSEFCCEPINTDFPLLACLTAPVYTSLESGTSATTQYKSTEKDSPLVTYTRLPEGTRIQKFKRGRKHRGTKGHQASQQVHLWEFVRDLLLHPRKDQEAVRWENRKEGTFRVIRSDRFAQLWGEQKKNKCMNYEKLSRALRHYYKSGILEQVDGRLMYKFGRKAHGWREDSMQTLAEGAES</sequence>
<dbReference type="PANTHER" id="PTHR11849">
    <property type="entry name" value="ETS"/>
    <property type="match status" value="1"/>
</dbReference>
<dbReference type="SMART" id="SM00413">
    <property type="entry name" value="ETS"/>
    <property type="match status" value="1"/>
</dbReference>
<reference evidence="5" key="1">
    <citation type="submission" date="2025-08" db="UniProtKB">
        <authorList>
            <consortium name="Ensembl"/>
        </authorList>
    </citation>
    <scope>IDENTIFICATION</scope>
</reference>
<dbReference type="GO" id="GO:0030154">
    <property type="term" value="P:cell differentiation"/>
    <property type="evidence" value="ECO:0007669"/>
    <property type="project" value="TreeGrafter"/>
</dbReference>
<comment type="similarity">
    <text evidence="1 3">Belongs to the ETS family.</text>
</comment>
<dbReference type="GeneTree" id="ENSGT00940000160980"/>
<accession>A0A8C5QZ48</accession>
<dbReference type="InterPro" id="IPR036390">
    <property type="entry name" value="WH_DNA-bd_sf"/>
</dbReference>
<dbReference type="InterPro" id="IPR000418">
    <property type="entry name" value="Ets_dom"/>
</dbReference>
<keyword evidence="3" id="KW-0539">Nucleus</keyword>
<dbReference type="AlphaFoldDB" id="A0A8C5QZ48"/>
<evidence type="ECO:0000313" key="5">
    <source>
        <dbReference type="Ensembl" id="ENSLLEP00000043858.1"/>
    </source>
</evidence>
<evidence type="ECO:0000256" key="3">
    <source>
        <dbReference type="RuleBase" id="RU004019"/>
    </source>
</evidence>
<comment type="subcellular location">
    <subcellularLocation>
        <location evidence="3">Nucleus</location>
    </subcellularLocation>
</comment>
<dbReference type="PROSITE" id="PS00346">
    <property type="entry name" value="ETS_DOMAIN_2"/>
    <property type="match status" value="1"/>
</dbReference>
<dbReference type="Proteomes" id="UP000694569">
    <property type="component" value="Unplaced"/>
</dbReference>
<reference evidence="5" key="2">
    <citation type="submission" date="2025-09" db="UniProtKB">
        <authorList>
            <consortium name="Ensembl"/>
        </authorList>
    </citation>
    <scope>IDENTIFICATION</scope>
</reference>
<dbReference type="PROSITE" id="PS50061">
    <property type="entry name" value="ETS_DOMAIN_3"/>
    <property type="match status" value="1"/>
</dbReference>
<evidence type="ECO:0000313" key="6">
    <source>
        <dbReference type="Proteomes" id="UP000694569"/>
    </source>
</evidence>
<dbReference type="SUPFAM" id="SSF46785">
    <property type="entry name" value="Winged helix' DNA-binding domain"/>
    <property type="match status" value="1"/>
</dbReference>